<dbReference type="Pfam" id="PF04389">
    <property type="entry name" value="Peptidase_M28"/>
    <property type="match status" value="1"/>
</dbReference>
<evidence type="ECO:0000259" key="1">
    <source>
        <dbReference type="Pfam" id="PF04389"/>
    </source>
</evidence>
<feature type="domain" description="Peptidase M28" evidence="1">
    <location>
        <begin position="140"/>
        <end position="356"/>
    </location>
</feature>
<protein>
    <recommendedName>
        <fullName evidence="1">Peptidase M28 domain-containing protein</fullName>
    </recommendedName>
</protein>
<gene>
    <name evidence="2" type="ORF">C0V70_08960</name>
</gene>
<dbReference type="KEGG" id="bsto:C0V70_08960"/>
<dbReference type="Proteomes" id="UP000235584">
    <property type="component" value="Chromosome"/>
</dbReference>
<accession>A0A2K9NRX0</accession>
<proteinExistence type="predicted"/>
<dbReference type="PANTHER" id="PTHR12147">
    <property type="entry name" value="METALLOPEPTIDASE M28 FAMILY MEMBER"/>
    <property type="match status" value="1"/>
</dbReference>
<dbReference type="AlphaFoldDB" id="A0A2K9NRX0"/>
<dbReference type="InterPro" id="IPR007484">
    <property type="entry name" value="Peptidase_M28"/>
</dbReference>
<dbReference type="SUPFAM" id="SSF53187">
    <property type="entry name" value="Zn-dependent exopeptidases"/>
    <property type="match status" value="1"/>
</dbReference>
<keyword evidence="3" id="KW-1185">Reference proteome</keyword>
<evidence type="ECO:0000313" key="2">
    <source>
        <dbReference type="EMBL" id="AUN98232.1"/>
    </source>
</evidence>
<sequence length="367" mass="41239">MNSITTHFQRKKRKLMKIKKKQTKVTSSNWASKLFFGALIFSSVTAWSFEYQDFEKKVKNPYQVRSLVEKMPRKDIEENLRSFLVAGRPSRLIGSAGHKKVQDYLEEKLKAANSTNATYKRQEFTLSDASVSKEKGVNFIWEKKGTTKPEEVIILMANYDTLLKDPKTGKVILKGEMPGADNNGSGVSMLLSMMEIFNKLEIPKTVLLVFLDAEEFGAQGSKEFAKSLNEGVKPAGFINLTMLGHDSRTTDTEKKLNNLKLYTSGTEGDSAFGKLITKLGEREYSSISFKEEKISDGTSTLGFPATAESLWGAGFVGITLTQNRQTDLNPRYMTANDFAETLNIATYTNVFKYVTYAVLSWNYDIVK</sequence>
<dbReference type="PANTHER" id="PTHR12147:SF26">
    <property type="entry name" value="PEPTIDASE M28 DOMAIN-CONTAINING PROTEIN"/>
    <property type="match status" value="1"/>
</dbReference>
<dbReference type="Gene3D" id="3.40.630.10">
    <property type="entry name" value="Zn peptidases"/>
    <property type="match status" value="1"/>
</dbReference>
<dbReference type="GO" id="GO:0008235">
    <property type="term" value="F:metalloexopeptidase activity"/>
    <property type="evidence" value="ECO:0007669"/>
    <property type="project" value="InterPro"/>
</dbReference>
<reference evidence="2 3" key="1">
    <citation type="submission" date="2018-01" db="EMBL/GenBank/DDBJ databases">
        <title>Complete genome sequence of Bacteriovorax stolpii DSM12778.</title>
        <authorList>
            <person name="Tang B."/>
            <person name="Chang J."/>
        </authorList>
    </citation>
    <scope>NUCLEOTIDE SEQUENCE [LARGE SCALE GENOMIC DNA]</scope>
    <source>
        <strain evidence="2 3">DSM 12778</strain>
    </source>
</reference>
<dbReference type="EMBL" id="CP025704">
    <property type="protein sequence ID" value="AUN98232.1"/>
    <property type="molecule type" value="Genomic_DNA"/>
</dbReference>
<name>A0A2K9NRX0_BACTC</name>
<dbReference type="GO" id="GO:0006508">
    <property type="term" value="P:proteolysis"/>
    <property type="evidence" value="ECO:0007669"/>
    <property type="project" value="InterPro"/>
</dbReference>
<evidence type="ECO:0000313" key="3">
    <source>
        <dbReference type="Proteomes" id="UP000235584"/>
    </source>
</evidence>
<organism evidence="2 3">
    <name type="scientific">Bacteriovorax stolpii</name>
    <name type="common">Bdellovibrio stolpii</name>
    <dbReference type="NCBI Taxonomy" id="960"/>
    <lineage>
        <taxon>Bacteria</taxon>
        <taxon>Pseudomonadati</taxon>
        <taxon>Bdellovibrionota</taxon>
        <taxon>Bacteriovoracia</taxon>
        <taxon>Bacteriovoracales</taxon>
        <taxon>Bacteriovoracaceae</taxon>
        <taxon>Bacteriovorax</taxon>
    </lineage>
</organism>
<dbReference type="OrthoDB" id="9778250at2"/>
<dbReference type="InterPro" id="IPR045175">
    <property type="entry name" value="M28_fam"/>
</dbReference>